<organism evidence="1 2">
    <name type="scientific">Fusobacterium mortiferum</name>
    <dbReference type="NCBI Taxonomy" id="850"/>
    <lineage>
        <taxon>Bacteria</taxon>
        <taxon>Fusobacteriati</taxon>
        <taxon>Fusobacteriota</taxon>
        <taxon>Fusobacteriia</taxon>
        <taxon>Fusobacteriales</taxon>
        <taxon>Fusobacteriaceae</taxon>
        <taxon>Fusobacterium</taxon>
    </lineage>
</organism>
<dbReference type="AlphaFoldDB" id="A0A414Q2S1"/>
<sequence length="846" mass="98278">MIKKIILFLLLLTQITYPIENYNDFEDSFIQIKCGELKDSFFMVKYDIENNQVYVGLNSLLYFLEIYSLEIDLKNMKVYGNLDNKTIDVKFDSNEAFVMDNSIYANISSIQEKLNFKSISFDFSLLSLTLVANFPLPYEQREKSKIDRLRLDEENHQDNKIDMEMKSQLISPGFLKVNWSKYNLKKSTYNLDYEYGTQFLYGSLYLNGEFYPENKIEYGNLTYNDFWKGNDLVIGSFSMITPHFINLGSDVLGVSIRDEDTYMTRDGGITIIKGEAENAQIIELYRDFSLIDYLYPKSKNFEFRIVDGILNSDYTLKIYYNDGRVEDKKVFSLSDMDILQKGKGRVNLQLGKNSNDGKNQGVSHFYYGITDNLTLGLGAMELLSFENRKYQLLQNDILFNTRHKSYPTLVTYKNYYETNEKENSYNFIVEQKLKTYTLRYLKEKYSKYIYEESNLKEYSSITLGKTFNKNSLEIGINSKSFFEENEDYKSDNVYLAWYTSLFSPISFSLKMEKDLYRGYDYNVFYPSVSYSGIFSVILDGEIGKERAEEKYTQNYNLRLNKRDIEIIKDKIYLDFGVFTRYSNISEKFRYGIVFTMSWDNYIHLEVSSSTNISENSKRTTTNSIETSKLINLQAPFAKIDNTTSVSNSWIYGKVYLDKNGNHQFDSEDIPLTNAEVLVDNKGFITDKNGNYIADGIASNKIVTISLNRKSVDPGYKNSDGKIKIKVRDSSSLKLDIPVQAISFLAGNIVLTKDFTEKQFVQNLSLITILLEQDGEVITETEPEFDGMYFFEDILPGKYTIKFNYLGYENVDFSTKSIDIEIKNSDDGEYFDGLDTEMIKGEKEEKN</sequence>
<evidence type="ECO:0000313" key="2">
    <source>
        <dbReference type="Proteomes" id="UP000284676"/>
    </source>
</evidence>
<dbReference type="InterPro" id="IPR013783">
    <property type="entry name" value="Ig-like_fold"/>
</dbReference>
<protein>
    <recommendedName>
        <fullName evidence="3">Carboxypeptidase regulatory-like domain-containing protein</fullName>
    </recommendedName>
</protein>
<name>A0A414Q2S1_FUSMR</name>
<proteinExistence type="predicted"/>
<dbReference type="RefSeq" id="WP_118233939.1">
    <property type="nucleotide sequence ID" value="NZ_QRHL01000001.1"/>
</dbReference>
<evidence type="ECO:0000313" key="1">
    <source>
        <dbReference type="EMBL" id="RHF75081.1"/>
    </source>
</evidence>
<gene>
    <name evidence="1" type="ORF">DW663_01425</name>
</gene>
<dbReference type="Gene3D" id="2.60.40.10">
    <property type="entry name" value="Immunoglobulins"/>
    <property type="match status" value="1"/>
</dbReference>
<dbReference type="EMBL" id="QRHL01000001">
    <property type="protein sequence ID" value="RHF75081.1"/>
    <property type="molecule type" value="Genomic_DNA"/>
</dbReference>
<dbReference type="SUPFAM" id="SSF49478">
    <property type="entry name" value="Cna protein B-type domain"/>
    <property type="match status" value="1"/>
</dbReference>
<accession>A0A414Q2S1</accession>
<evidence type="ECO:0008006" key="3">
    <source>
        <dbReference type="Google" id="ProtNLM"/>
    </source>
</evidence>
<reference evidence="1 2" key="1">
    <citation type="submission" date="2018-08" db="EMBL/GenBank/DDBJ databases">
        <title>A genome reference for cultivated species of the human gut microbiota.</title>
        <authorList>
            <person name="Zou Y."/>
            <person name="Xue W."/>
            <person name="Luo G."/>
        </authorList>
    </citation>
    <scope>NUCLEOTIDE SEQUENCE [LARGE SCALE GENOMIC DNA]</scope>
    <source>
        <strain evidence="1 2">AM25-1</strain>
    </source>
</reference>
<dbReference type="Proteomes" id="UP000284676">
    <property type="component" value="Unassembled WGS sequence"/>
</dbReference>
<comment type="caution">
    <text evidence="1">The sequence shown here is derived from an EMBL/GenBank/DDBJ whole genome shotgun (WGS) entry which is preliminary data.</text>
</comment>